<feature type="region of interest" description="Disordered" evidence="1">
    <location>
        <begin position="1"/>
        <end position="23"/>
    </location>
</feature>
<dbReference type="EMBL" id="CP142149">
    <property type="protein sequence ID" value="WSE34454.1"/>
    <property type="molecule type" value="Genomic_DNA"/>
</dbReference>
<feature type="region of interest" description="Disordered" evidence="1">
    <location>
        <begin position="74"/>
        <end position="112"/>
    </location>
</feature>
<dbReference type="Proteomes" id="UP001330812">
    <property type="component" value="Chromosome"/>
</dbReference>
<reference evidence="2 3" key="1">
    <citation type="journal article" date="2015" name="Int. J. Syst. Evol. Microbiol.">
        <title>Amycolatopsis rhabdoformis sp. nov., an actinomycete isolated from a tropical forest soil.</title>
        <authorList>
            <person name="Souza W.R."/>
            <person name="Silva R.E."/>
            <person name="Goodfellow M."/>
            <person name="Busarakam K."/>
            <person name="Figueiro F.S."/>
            <person name="Ferreira D."/>
            <person name="Rodrigues-Filho E."/>
            <person name="Moraes L.A.B."/>
            <person name="Zucchi T.D."/>
        </authorList>
    </citation>
    <scope>NUCLEOTIDE SEQUENCE [LARGE SCALE GENOMIC DNA]</scope>
    <source>
        <strain evidence="2 3">NCIMB 14900</strain>
    </source>
</reference>
<dbReference type="RefSeq" id="WP_326837262.1">
    <property type="nucleotide sequence ID" value="NZ_CP142149.1"/>
</dbReference>
<proteinExistence type="predicted"/>
<evidence type="ECO:0000313" key="3">
    <source>
        <dbReference type="Proteomes" id="UP001330812"/>
    </source>
</evidence>
<evidence type="ECO:0000313" key="2">
    <source>
        <dbReference type="EMBL" id="WSE34454.1"/>
    </source>
</evidence>
<feature type="compositionally biased region" description="Basic and acidic residues" evidence="1">
    <location>
        <begin position="12"/>
        <end position="23"/>
    </location>
</feature>
<evidence type="ECO:0000256" key="1">
    <source>
        <dbReference type="SAM" id="MobiDB-lite"/>
    </source>
</evidence>
<protein>
    <submittedName>
        <fullName evidence="2">Uncharacterized protein</fullName>
    </submittedName>
</protein>
<gene>
    <name evidence="2" type="ORF">VSH64_20600</name>
</gene>
<sequence length="112" mass="11767">MSDDGSSSGEVARTDGRPAKYTKKDALNDGAMAMSMAKAGAAFTPAGGPVSALALEISPWPKFEFAEGVLQAGSNRLPLRQHRRDDAAPSASDQDDPELSRISASRCSLRTD</sequence>
<name>A0ABZ1IJ35_9PSEU</name>
<feature type="compositionally biased region" description="Polar residues" evidence="1">
    <location>
        <begin position="102"/>
        <end position="112"/>
    </location>
</feature>
<accession>A0ABZ1IJ35</accession>
<keyword evidence="3" id="KW-1185">Reference proteome</keyword>
<organism evidence="2 3">
    <name type="scientific">Amycolatopsis rhabdoformis</name>
    <dbReference type="NCBI Taxonomy" id="1448059"/>
    <lineage>
        <taxon>Bacteria</taxon>
        <taxon>Bacillati</taxon>
        <taxon>Actinomycetota</taxon>
        <taxon>Actinomycetes</taxon>
        <taxon>Pseudonocardiales</taxon>
        <taxon>Pseudonocardiaceae</taxon>
        <taxon>Amycolatopsis</taxon>
    </lineage>
</organism>